<dbReference type="Gene3D" id="1.10.150.450">
    <property type="match status" value="1"/>
</dbReference>
<dbReference type="SUPFAM" id="SSF56784">
    <property type="entry name" value="HAD-like"/>
    <property type="match status" value="1"/>
</dbReference>
<dbReference type="OrthoDB" id="1065058at2759"/>
<dbReference type="InterPro" id="IPR006439">
    <property type="entry name" value="HAD-SF_hydro_IA"/>
</dbReference>
<dbReference type="InterPro" id="IPR010237">
    <property type="entry name" value="Pyr-5-nucltdase"/>
</dbReference>
<dbReference type="Pfam" id="PF00702">
    <property type="entry name" value="Hydrolase"/>
    <property type="match status" value="1"/>
</dbReference>
<dbReference type="InterPro" id="IPR023214">
    <property type="entry name" value="HAD_sf"/>
</dbReference>
<dbReference type="Proteomes" id="UP000076532">
    <property type="component" value="Unassembled WGS sequence"/>
</dbReference>
<sequence>MSPSQKKGDTRPVIWLDIDNTLYPASAKVAHAMGEKIHEYFFENSIGVSSEELAHLSEQEATKLRHERARDFHGKYYAQHGLALRGLVLHHSVDATEFDEKCDQALRLEDMIKPDDAVIQLLDDIDQSKYRIWGLTNAYKYHAERVLEILQLRRFIEGLVYCDYTKAGGDLQDLVCKPDPGFYHKANVQANVTDPSQSYFIDDNRRNIDAAKDLGWGHCAHLHETRPETQDTAGNGAQSIVEHIGSTRKAGALANDAVVISNLQELRAVWPEVFKK</sequence>
<dbReference type="SFLD" id="SFLDG01129">
    <property type="entry name" value="C1.5:_HAD__Beta-PGM__Phosphata"/>
    <property type="match status" value="1"/>
</dbReference>
<dbReference type="SFLD" id="SFLDG01132">
    <property type="entry name" value="C1.5.3:_5'-Nucleotidase_Like"/>
    <property type="match status" value="1"/>
</dbReference>
<reference evidence="1 2" key="1">
    <citation type="journal article" date="2016" name="Mol. Biol. Evol.">
        <title>Comparative Genomics of Early-Diverging Mushroom-Forming Fungi Provides Insights into the Origins of Lignocellulose Decay Capabilities.</title>
        <authorList>
            <person name="Nagy L.G."/>
            <person name="Riley R."/>
            <person name="Tritt A."/>
            <person name="Adam C."/>
            <person name="Daum C."/>
            <person name="Floudas D."/>
            <person name="Sun H."/>
            <person name="Yadav J.S."/>
            <person name="Pangilinan J."/>
            <person name="Larsson K.H."/>
            <person name="Matsuura K."/>
            <person name="Barry K."/>
            <person name="Labutti K."/>
            <person name="Kuo R."/>
            <person name="Ohm R.A."/>
            <person name="Bhattacharya S.S."/>
            <person name="Shirouzu T."/>
            <person name="Yoshinaga Y."/>
            <person name="Martin F.M."/>
            <person name="Grigoriev I.V."/>
            <person name="Hibbett D.S."/>
        </authorList>
    </citation>
    <scope>NUCLEOTIDE SEQUENCE [LARGE SCALE GENOMIC DNA]</scope>
    <source>
        <strain evidence="1 2">CBS 109695</strain>
    </source>
</reference>
<dbReference type="GO" id="GO:0008252">
    <property type="term" value="F:nucleotidase activity"/>
    <property type="evidence" value="ECO:0007669"/>
    <property type="project" value="TreeGrafter"/>
</dbReference>
<dbReference type="Gene3D" id="3.40.50.1000">
    <property type="entry name" value="HAD superfamily/HAD-like"/>
    <property type="match status" value="1"/>
</dbReference>
<keyword evidence="2" id="KW-1185">Reference proteome</keyword>
<organism evidence="1 2">
    <name type="scientific">Athelia psychrophila</name>
    <dbReference type="NCBI Taxonomy" id="1759441"/>
    <lineage>
        <taxon>Eukaryota</taxon>
        <taxon>Fungi</taxon>
        <taxon>Dikarya</taxon>
        <taxon>Basidiomycota</taxon>
        <taxon>Agaricomycotina</taxon>
        <taxon>Agaricomycetes</taxon>
        <taxon>Agaricomycetidae</taxon>
        <taxon>Atheliales</taxon>
        <taxon>Atheliaceae</taxon>
        <taxon>Athelia</taxon>
    </lineage>
</organism>
<dbReference type="PANTHER" id="PTHR47438:SF1">
    <property type="entry name" value="PHOSPHATE METABOLISM PROTEIN 8-RELATED"/>
    <property type="match status" value="1"/>
</dbReference>
<dbReference type="NCBIfam" id="TIGR01509">
    <property type="entry name" value="HAD-SF-IA-v3"/>
    <property type="match status" value="1"/>
</dbReference>
<dbReference type="PANTHER" id="PTHR47438">
    <property type="entry name" value="PHOSPHATE METABOLISM PROTEIN 8-RELATED"/>
    <property type="match status" value="1"/>
</dbReference>
<dbReference type="InterPro" id="IPR052791">
    <property type="entry name" value="SSM1_domain"/>
</dbReference>
<dbReference type="STRING" id="436010.A0A166VQH7"/>
<dbReference type="GO" id="GO:0006206">
    <property type="term" value="P:pyrimidine nucleobase metabolic process"/>
    <property type="evidence" value="ECO:0007669"/>
    <property type="project" value="TreeGrafter"/>
</dbReference>
<protein>
    <submittedName>
        <fullName evidence="1">Pyrimidine 5-nucleotidase</fullName>
    </submittedName>
</protein>
<dbReference type="EMBL" id="KV417484">
    <property type="protein sequence ID" value="KZP32961.1"/>
    <property type="molecule type" value="Genomic_DNA"/>
</dbReference>
<dbReference type="InterPro" id="IPR036412">
    <property type="entry name" value="HAD-like_sf"/>
</dbReference>
<dbReference type="SFLD" id="SFLDS00003">
    <property type="entry name" value="Haloacid_Dehalogenase"/>
    <property type="match status" value="1"/>
</dbReference>
<evidence type="ECO:0000313" key="1">
    <source>
        <dbReference type="EMBL" id="KZP32961.1"/>
    </source>
</evidence>
<accession>A0A166VQH7</accession>
<proteinExistence type="predicted"/>
<dbReference type="AlphaFoldDB" id="A0A166VQH7"/>
<dbReference type="GO" id="GO:0009166">
    <property type="term" value="P:nucleotide catabolic process"/>
    <property type="evidence" value="ECO:0007669"/>
    <property type="project" value="TreeGrafter"/>
</dbReference>
<gene>
    <name evidence="1" type="ORF">FIBSPDRAFT_1036573</name>
</gene>
<name>A0A166VQH7_9AGAM</name>
<evidence type="ECO:0000313" key="2">
    <source>
        <dbReference type="Proteomes" id="UP000076532"/>
    </source>
</evidence>